<accession>A0A3A3FVW3</accession>
<gene>
    <name evidence="1" type="ORF">D3878_00775</name>
</gene>
<organism evidence="1 2">
    <name type="scientific">Noviherbaspirillum sedimenti</name>
    <dbReference type="NCBI Taxonomy" id="2320865"/>
    <lineage>
        <taxon>Bacteria</taxon>
        <taxon>Pseudomonadati</taxon>
        <taxon>Pseudomonadota</taxon>
        <taxon>Betaproteobacteria</taxon>
        <taxon>Burkholderiales</taxon>
        <taxon>Oxalobacteraceae</taxon>
        <taxon>Noviherbaspirillum</taxon>
    </lineage>
</organism>
<dbReference type="EMBL" id="QYUQ01000002">
    <property type="protein sequence ID" value="RJG00287.1"/>
    <property type="molecule type" value="Genomic_DNA"/>
</dbReference>
<sequence length="165" mass="18405">MRLTVLGSYLPRLTPERLASWVTEDVKAFVDGIRELQQRGLAKSWSEEELMARAAELPEELQSSLNSVALFEVLVQDHGGEFDPYSISEKETTAVAWEPTYLSVDGEEHIGEESMPAASSFRVAFYVHEWPEGGTLIGPAGVLSLPEFKPVPERLWKLAPYALLD</sequence>
<comment type="caution">
    <text evidence="1">The sequence shown here is derived from an EMBL/GenBank/DDBJ whole genome shotgun (WGS) entry which is preliminary data.</text>
</comment>
<reference evidence="2" key="1">
    <citation type="submission" date="2018-09" db="EMBL/GenBank/DDBJ databases">
        <authorList>
            <person name="Zhu H."/>
        </authorList>
    </citation>
    <scope>NUCLEOTIDE SEQUENCE [LARGE SCALE GENOMIC DNA]</scope>
    <source>
        <strain evidence="2">K1S02-23</strain>
    </source>
</reference>
<proteinExistence type="predicted"/>
<evidence type="ECO:0000313" key="1">
    <source>
        <dbReference type="EMBL" id="RJG00287.1"/>
    </source>
</evidence>
<dbReference type="Proteomes" id="UP000266327">
    <property type="component" value="Unassembled WGS sequence"/>
</dbReference>
<protein>
    <submittedName>
        <fullName evidence="1">Uncharacterized protein</fullName>
    </submittedName>
</protein>
<evidence type="ECO:0000313" key="2">
    <source>
        <dbReference type="Proteomes" id="UP000266327"/>
    </source>
</evidence>
<keyword evidence="2" id="KW-1185">Reference proteome</keyword>
<name>A0A3A3FVW3_9BURK</name>
<dbReference type="AlphaFoldDB" id="A0A3A3FVW3"/>